<keyword evidence="6" id="KW-0201">Cytochrome c-type biogenesis</keyword>
<feature type="transmembrane region" description="Helical" evidence="10">
    <location>
        <begin position="178"/>
        <end position="198"/>
    </location>
</feature>
<proteinExistence type="inferred from homology"/>
<dbReference type="EMBL" id="DACSXJ010000003">
    <property type="protein sequence ID" value="HAT3896509.1"/>
    <property type="molecule type" value="Genomic_DNA"/>
</dbReference>
<evidence type="ECO:0000256" key="3">
    <source>
        <dbReference type="ARBA" id="ARBA00022475"/>
    </source>
</evidence>
<dbReference type="GO" id="GO:0020037">
    <property type="term" value="F:heme binding"/>
    <property type="evidence" value="ECO:0007669"/>
    <property type="project" value="InterPro"/>
</dbReference>
<dbReference type="GO" id="GO:0017004">
    <property type="term" value="P:cytochrome complex assembly"/>
    <property type="evidence" value="ECO:0007669"/>
    <property type="project" value="UniProtKB-KW"/>
</dbReference>
<dbReference type="GO" id="GO:0005886">
    <property type="term" value="C:plasma membrane"/>
    <property type="evidence" value="ECO:0007669"/>
    <property type="project" value="UniProtKB-SubCell"/>
</dbReference>
<dbReference type="AlphaFoldDB" id="A0A0N8LVF8"/>
<feature type="transmembrane region" description="Helical" evidence="10">
    <location>
        <begin position="41"/>
        <end position="62"/>
    </location>
</feature>
<feature type="transmembrane region" description="Helical" evidence="10">
    <location>
        <begin position="96"/>
        <end position="114"/>
    </location>
</feature>
<evidence type="ECO:0000256" key="2">
    <source>
        <dbReference type="ARBA" id="ARBA00009186"/>
    </source>
</evidence>
<reference evidence="13" key="4">
    <citation type="submission" date="2020-09" db="EMBL/GenBank/DDBJ databases">
        <authorList>
            <consortium name="NCBI Pathogen Detection Project"/>
        </authorList>
    </citation>
    <scope>NUCLEOTIDE SEQUENCE</scope>
    <source>
        <strain evidence="13">O50</strain>
    </source>
</reference>
<dbReference type="NCBIfam" id="NF007691">
    <property type="entry name" value="PRK10369.1"/>
    <property type="match status" value="1"/>
</dbReference>
<feature type="transmembrane region" description="Helical" evidence="10">
    <location>
        <begin position="609"/>
        <end position="629"/>
    </location>
</feature>
<evidence type="ECO:0000313" key="14">
    <source>
        <dbReference type="EMBL" id="KPR54019.1"/>
    </source>
</evidence>
<evidence type="ECO:0000313" key="15">
    <source>
        <dbReference type="Proteomes" id="UP000050520"/>
    </source>
</evidence>
<dbReference type="PANTHER" id="PTHR43653">
    <property type="entry name" value="CYTOCHROME C ASSEMBLY PROTEIN-RELATED"/>
    <property type="match status" value="1"/>
</dbReference>
<keyword evidence="13" id="KW-0456">Lyase</keyword>
<keyword evidence="3" id="KW-1003">Cell membrane</keyword>
<gene>
    <name evidence="14" type="ORF">AN672_18000</name>
    <name evidence="13" type="ORF">I9Y29_000914</name>
</gene>
<feature type="transmembrane region" description="Helical" evidence="10">
    <location>
        <begin position="121"/>
        <end position="142"/>
    </location>
</feature>
<feature type="transmembrane region" description="Helical" evidence="10">
    <location>
        <begin position="274"/>
        <end position="294"/>
    </location>
</feature>
<reference evidence="15" key="1">
    <citation type="submission" date="2015-09" db="EMBL/GenBank/DDBJ databases">
        <title>Prevalence of NDMs in South Africa.</title>
        <authorList>
            <person name="Osei Sekyere J."/>
            <person name="Govinden U."/>
            <person name="Essack S."/>
            <person name="Haldorsen B."/>
            <person name="Samuelsen O."/>
            <person name="Aasnaes B."/>
            <person name="Sundsfjord A."/>
        </authorList>
    </citation>
    <scope>NUCLEOTIDE SEQUENCE [LARGE SCALE GENOMIC DNA]</scope>
    <source>
        <strain evidence="15">ST62:944112508</strain>
    </source>
</reference>
<dbReference type="Pfam" id="PF16327">
    <property type="entry name" value="CcmF_C"/>
    <property type="match status" value="1"/>
</dbReference>
<evidence type="ECO:0000256" key="7">
    <source>
        <dbReference type="ARBA" id="ARBA00022989"/>
    </source>
</evidence>
<evidence type="ECO:0000256" key="6">
    <source>
        <dbReference type="ARBA" id="ARBA00022748"/>
    </source>
</evidence>
<keyword evidence="4" id="KW-0997">Cell inner membrane</keyword>
<comment type="function">
    <text evidence="9">Required for the biogenesis of c-type cytochromes. Possible subunit of a heme lyase.</text>
</comment>
<dbReference type="InterPro" id="IPR003567">
    <property type="entry name" value="Cyt_c_biogenesis"/>
</dbReference>
<dbReference type="InterPro" id="IPR002541">
    <property type="entry name" value="Cyt_c_assembly"/>
</dbReference>
<evidence type="ECO:0000256" key="10">
    <source>
        <dbReference type="SAM" id="Phobius"/>
    </source>
</evidence>
<reference evidence="14 15" key="2">
    <citation type="journal article" date="2017" name="PLoS ONE">
        <title>Genomic and phenotypic characterisation of fluoroquinolone resistance mechanisms in Enterobacteriaceae in Durban, South Africa.</title>
        <authorList>
            <person name="Osei Sekyere J."/>
            <person name="Amoako D.G."/>
        </authorList>
    </citation>
    <scope>NUCLEOTIDE SEQUENCE [LARGE SCALE GENOMIC DNA]</scope>
    <source>
        <strain evidence="14 15">ST62:944112508</strain>
    </source>
</reference>
<protein>
    <submittedName>
        <fullName evidence="14">Cytochrome C biogenesis protein CcmF</fullName>
    </submittedName>
    <submittedName>
        <fullName evidence="13">Heme lyase CcmF/NrfE family subunit</fullName>
    </submittedName>
</protein>
<evidence type="ECO:0000256" key="8">
    <source>
        <dbReference type="ARBA" id="ARBA00023136"/>
    </source>
</evidence>
<comment type="similarity">
    <text evidence="2">Belongs to the CcmF/CycK/Ccl1/NrfE/CcsA family.</text>
</comment>
<dbReference type="RefSeq" id="WP_003027529.1">
    <property type="nucleotide sequence ID" value="NZ_AP026940.1"/>
</dbReference>
<feature type="domain" description="Cytochrome c-type biogenesis protein CcmF C-terminal" evidence="12">
    <location>
        <begin position="316"/>
        <end position="630"/>
    </location>
</feature>
<keyword evidence="7 10" id="KW-1133">Transmembrane helix</keyword>
<dbReference type="PRINTS" id="PR01410">
    <property type="entry name" value="CCBIOGENESIS"/>
</dbReference>
<dbReference type="Proteomes" id="UP000855471">
    <property type="component" value="Unassembled WGS sequence"/>
</dbReference>
<dbReference type="EMBL" id="LJEB01000084">
    <property type="protein sequence ID" value="KPR54019.1"/>
    <property type="molecule type" value="Genomic_DNA"/>
</dbReference>
<dbReference type="PANTHER" id="PTHR43653:SF1">
    <property type="entry name" value="CYTOCHROME C-TYPE BIOGENESIS PROTEIN CCMF"/>
    <property type="match status" value="1"/>
</dbReference>
<feature type="transmembrane region" description="Helical" evidence="10">
    <location>
        <begin position="450"/>
        <end position="472"/>
    </location>
</feature>
<dbReference type="PRINTS" id="PR01411">
    <property type="entry name" value="CCMFBIOGNSIS"/>
</dbReference>
<evidence type="ECO:0000256" key="5">
    <source>
        <dbReference type="ARBA" id="ARBA00022692"/>
    </source>
</evidence>
<feature type="domain" description="Cytochrome c assembly protein" evidence="11">
    <location>
        <begin position="89"/>
        <end position="296"/>
    </location>
</feature>
<evidence type="ECO:0000313" key="13">
    <source>
        <dbReference type="EMBL" id="HAT3896509.1"/>
    </source>
</evidence>
<feature type="transmembrane region" description="Helical" evidence="10">
    <location>
        <begin position="314"/>
        <end position="332"/>
    </location>
</feature>
<sequence>MMPEIGNALLCLALGVALLLSVYPLWGVARGDVRMMASARPFAWVLFICVMGAFLILVNAFVVNDFTVTYVASNSNTQLPVWYRVAATWGAHEGSLLLWVLLMSGWTFAVAAFSQRMPLDIVARVLAVMGMVSVGFLLFILFTSNPFARTLPNFPIEGRDLNPLLQDPGLIFHPPLLYMGYVGFSVAFAFAIAALMSGRLDSTFARFSRPWTLAAWVFLTLGIVLGSAWAYYELGWGGWWFWDPVENASFMPWLVGTALMHSLSVTEQRASFKAWTLLLSICAFSLCLLGTFLVRSGVLVSVHAFASDPSRGMFILAFMVLVIGGSLLLFAVRGHKVRSRVNNALWSRESLLLGNNVLLIAAMLVVLLGTLLPLVHKQLGLGSISIGEPFFNTMFTWLMAPFALLLGIGPLVRWGRDRPRKLKTLLLVAFVTTLVMSLLLPWLFEDRIAAMTVVGLAMACWIFVLAVSEAFLRVSRGTKLTPSYWGMVSGHVGLAITIVGIAFSQNYSVERDVRMKAGDSVSIHNYQFTFREVKDITGPNYRGGVAIIGVTRDGKPEATLHAEKRFYNSTSSMMTEAAIDGGFTRDLYAALGEELDNGAWAVRLYYKPFIRWIWAGGLLMALGGLFCLFDPRYRQRTRPRAAVQKNASEAV</sequence>
<dbReference type="InterPro" id="IPR032523">
    <property type="entry name" value="CcmF_C"/>
</dbReference>
<dbReference type="InterPro" id="IPR003568">
    <property type="entry name" value="Cyt_c_biogenesis_CcmF"/>
</dbReference>
<dbReference type="Proteomes" id="UP000050520">
    <property type="component" value="Unassembled WGS sequence"/>
</dbReference>
<evidence type="ECO:0000259" key="12">
    <source>
        <dbReference type="Pfam" id="PF16327"/>
    </source>
</evidence>
<evidence type="ECO:0000259" key="11">
    <source>
        <dbReference type="Pfam" id="PF01578"/>
    </source>
</evidence>
<dbReference type="NCBIfam" id="TIGR00353">
    <property type="entry name" value="nrfE"/>
    <property type="match status" value="1"/>
</dbReference>
<keyword evidence="8 10" id="KW-0472">Membrane</keyword>
<feature type="transmembrane region" description="Helical" evidence="10">
    <location>
        <begin position="424"/>
        <end position="444"/>
    </location>
</feature>
<evidence type="ECO:0000256" key="9">
    <source>
        <dbReference type="ARBA" id="ARBA00037230"/>
    </source>
</evidence>
<keyword evidence="5 10" id="KW-0812">Transmembrane</keyword>
<name>A0A0N8LVF8_CITFR</name>
<feature type="transmembrane region" description="Helical" evidence="10">
    <location>
        <begin position="353"/>
        <end position="374"/>
    </location>
</feature>
<feature type="transmembrane region" description="Helical" evidence="10">
    <location>
        <begin position="394"/>
        <end position="412"/>
    </location>
</feature>
<evidence type="ECO:0000256" key="4">
    <source>
        <dbReference type="ARBA" id="ARBA00022519"/>
    </source>
</evidence>
<dbReference type="GO" id="GO:0015232">
    <property type="term" value="F:heme transmembrane transporter activity"/>
    <property type="evidence" value="ECO:0007669"/>
    <property type="project" value="InterPro"/>
</dbReference>
<feature type="transmembrane region" description="Helical" evidence="10">
    <location>
        <begin position="6"/>
        <end position="29"/>
    </location>
</feature>
<comment type="subcellular location">
    <subcellularLocation>
        <location evidence="1">Cell inner membrane</location>
        <topology evidence="1">Multi-pass membrane protein</topology>
    </subcellularLocation>
</comment>
<dbReference type="GO" id="GO:0016829">
    <property type="term" value="F:lyase activity"/>
    <property type="evidence" value="ECO:0007669"/>
    <property type="project" value="UniProtKB-KW"/>
</dbReference>
<feature type="transmembrane region" description="Helical" evidence="10">
    <location>
        <begin position="250"/>
        <end position="267"/>
    </location>
</feature>
<comment type="caution">
    <text evidence="13">The sequence shown here is derived from an EMBL/GenBank/DDBJ whole genome shotgun (WGS) entry which is preliminary data.</text>
</comment>
<reference evidence="13" key="3">
    <citation type="journal article" date="2018" name="Genome Biol.">
        <title>SKESA: strategic k-mer extension for scrupulous assemblies.</title>
        <authorList>
            <person name="Souvorov A."/>
            <person name="Agarwala R."/>
            <person name="Lipman D.J."/>
        </authorList>
    </citation>
    <scope>NUCLEOTIDE SEQUENCE</scope>
    <source>
        <strain evidence="13">O50</strain>
    </source>
</reference>
<feature type="transmembrane region" description="Helical" evidence="10">
    <location>
        <begin position="484"/>
        <end position="503"/>
    </location>
</feature>
<dbReference type="Pfam" id="PF01578">
    <property type="entry name" value="Cytochrom_C_asm"/>
    <property type="match status" value="1"/>
</dbReference>
<evidence type="ECO:0000256" key="1">
    <source>
        <dbReference type="ARBA" id="ARBA00004429"/>
    </source>
</evidence>
<accession>A0A0N8LVF8</accession>
<feature type="transmembrane region" description="Helical" evidence="10">
    <location>
        <begin position="210"/>
        <end position="230"/>
    </location>
</feature>
<organism evidence="13">
    <name type="scientific">Citrobacter freundii</name>
    <dbReference type="NCBI Taxonomy" id="546"/>
    <lineage>
        <taxon>Bacteria</taxon>
        <taxon>Pseudomonadati</taxon>
        <taxon>Pseudomonadota</taxon>
        <taxon>Gammaproteobacteria</taxon>
        <taxon>Enterobacterales</taxon>
        <taxon>Enterobacteriaceae</taxon>
        <taxon>Citrobacter</taxon>
        <taxon>Citrobacter freundii complex</taxon>
    </lineage>
</organism>